<organism evidence="1 2">
    <name type="scientific">Candidatus Sulfuritelmatomonas gaucii</name>
    <dbReference type="NCBI Taxonomy" id="2043161"/>
    <lineage>
        <taxon>Bacteria</taxon>
        <taxon>Pseudomonadati</taxon>
        <taxon>Acidobacteriota</taxon>
        <taxon>Terriglobia</taxon>
        <taxon>Terriglobales</taxon>
        <taxon>Acidobacteriaceae</taxon>
        <taxon>Candidatus Sulfuritelmatomonas</taxon>
    </lineage>
</organism>
<gene>
    <name evidence="1" type="ORF">SBA5_110083</name>
</gene>
<name>A0A2N9L3K4_9BACT</name>
<protein>
    <submittedName>
        <fullName evidence="1">Uncharacterized protein</fullName>
    </submittedName>
</protein>
<evidence type="ECO:0000313" key="1">
    <source>
        <dbReference type="EMBL" id="SPE17723.1"/>
    </source>
</evidence>
<dbReference type="Proteomes" id="UP000239735">
    <property type="component" value="Unassembled WGS sequence"/>
</dbReference>
<proteinExistence type="predicted"/>
<dbReference type="InterPro" id="IPR010634">
    <property type="entry name" value="DUF1223"/>
</dbReference>
<dbReference type="EMBL" id="OKRB01000013">
    <property type="protein sequence ID" value="SPE17723.1"/>
    <property type="molecule type" value="Genomic_DNA"/>
</dbReference>
<evidence type="ECO:0000313" key="2">
    <source>
        <dbReference type="Proteomes" id="UP000239735"/>
    </source>
</evidence>
<dbReference type="InterPro" id="IPR036249">
    <property type="entry name" value="Thioredoxin-like_sf"/>
</dbReference>
<dbReference type="SUPFAM" id="SSF52833">
    <property type="entry name" value="Thioredoxin-like"/>
    <property type="match status" value="1"/>
</dbReference>
<dbReference type="AlphaFoldDB" id="A0A2N9L3K4"/>
<dbReference type="Pfam" id="PF06764">
    <property type="entry name" value="DUF1223"/>
    <property type="match status" value="1"/>
</dbReference>
<reference evidence="2" key="1">
    <citation type="submission" date="2018-02" db="EMBL/GenBank/DDBJ databases">
        <authorList>
            <person name="Hausmann B."/>
        </authorList>
    </citation>
    <scope>NUCLEOTIDE SEQUENCE [LARGE SCALE GENOMIC DNA]</scope>
    <source>
        <strain evidence="2">Peat soil MAG SbA5</strain>
    </source>
</reference>
<accession>A0A2N9L3K4</accession>
<sequence length="158" mass="16725">MRHFSLPSPATPEFVVDGTAQVAGNNPSQLVQEIAHAAEDPKIAMQIGDAHLTADGSVDFTVNAAPDHKGTLVAAVAENASQSQVAHGENAGRTLHYVAVVRTYKEFGSNALDGRPLHLSGSDLRHAEKDGEPLRLVVFLYNPSNSQVLAVAEQTLGH</sequence>